<dbReference type="Pfam" id="PF00459">
    <property type="entry name" value="Inositol_P"/>
    <property type="match status" value="1"/>
</dbReference>
<dbReference type="FunFam" id="3.30.540.10:FF:000003">
    <property type="entry name" value="Inositol-1-monophosphatase"/>
    <property type="match status" value="1"/>
</dbReference>
<dbReference type="InterPro" id="IPR020583">
    <property type="entry name" value="Inositol_monoP_metal-BS"/>
</dbReference>
<comment type="cofactor">
    <cofactor evidence="1 5">
        <name>Mg(2+)</name>
        <dbReference type="ChEBI" id="CHEBI:18420"/>
    </cofactor>
</comment>
<feature type="binding site" evidence="5">
    <location>
        <position position="87"/>
    </location>
    <ligand>
        <name>Mg(2+)</name>
        <dbReference type="ChEBI" id="CHEBI:18420"/>
        <label>1</label>
        <note>catalytic</note>
    </ligand>
</feature>
<name>A0A0G0M026_9BACT</name>
<evidence type="ECO:0000256" key="5">
    <source>
        <dbReference type="PIRSR" id="PIRSR600760-2"/>
    </source>
</evidence>
<dbReference type="InterPro" id="IPR000760">
    <property type="entry name" value="Inositol_monophosphatase-like"/>
</dbReference>
<accession>A0A0G0M026</accession>
<dbReference type="AlphaFoldDB" id="A0A0G0M026"/>
<keyword evidence="2 5" id="KW-0479">Metal-binding</keyword>
<protein>
    <submittedName>
        <fullName evidence="6">Inositol-phosphate phosphatase</fullName>
    </submittedName>
</protein>
<dbReference type="Gene3D" id="3.30.540.10">
    <property type="entry name" value="Fructose-1,6-Bisphosphatase, subunit A, domain 1"/>
    <property type="match status" value="1"/>
</dbReference>
<dbReference type="PROSITE" id="PS00629">
    <property type="entry name" value="IMP_1"/>
    <property type="match status" value="1"/>
</dbReference>
<sequence>MSSKNELRDFLFFTRKIAKKAGQILLNERNKVKIVRQKDIQDFTTSADILSERFIIDSIEKKYPEHGILSEEKGEIKKESDYRWVIDPLDGTKEFTRGIPLFNVSIALEFKCELIVSSVYRPMDNSLYSAAKKVGSFLGNEKIKVSEVNSLDKSFIYCYLPSYHRQKEKYDWAFKILEEIGKRVYRLRSLSDENTALCWLAQGGIEAYINLSNPPKWHDIAPGLLVAQEAEALITDSKGNSFSKNHFDGIVASSSKIHDQILDILK</sequence>
<evidence type="ECO:0000256" key="1">
    <source>
        <dbReference type="ARBA" id="ARBA00001946"/>
    </source>
</evidence>
<feature type="binding site" evidence="5">
    <location>
        <position position="90"/>
    </location>
    <ligand>
        <name>Mg(2+)</name>
        <dbReference type="ChEBI" id="CHEBI:18420"/>
        <label>2</label>
    </ligand>
</feature>
<dbReference type="Gene3D" id="3.40.190.80">
    <property type="match status" value="1"/>
</dbReference>
<dbReference type="GO" id="GO:0006020">
    <property type="term" value="P:inositol metabolic process"/>
    <property type="evidence" value="ECO:0007669"/>
    <property type="project" value="TreeGrafter"/>
</dbReference>
<keyword evidence="4 5" id="KW-0460">Magnesium</keyword>
<feature type="binding site" evidence="5">
    <location>
        <position position="71"/>
    </location>
    <ligand>
        <name>Mg(2+)</name>
        <dbReference type="ChEBI" id="CHEBI:18420"/>
        <label>1</label>
        <note>catalytic</note>
    </ligand>
</feature>
<reference evidence="6 7" key="1">
    <citation type="journal article" date="2015" name="Nature">
        <title>rRNA introns, odd ribosomes, and small enigmatic genomes across a large radiation of phyla.</title>
        <authorList>
            <person name="Brown C.T."/>
            <person name="Hug L.A."/>
            <person name="Thomas B.C."/>
            <person name="Sharon I."/>
            <person name="Castelle C.J."/>
            <person name="Singh A."/>
            <person name="Wilkins M.J."/>
            <person name="Williams K.H."/>
            <person name="Banfield J.F."/>
        </authorList>
    </citation>
    <scope>NUCLEOTIDE SEQUENCE [LARGE SCALE GENOMIC DNA]</scope>
</reference>
<dbReference type="EMBL" id="LBWA01000011">
    <property type="protein sequence ID" value="KKQ97538.1"/>
    <property type="molecule type" value="Genomic_DNA"/>
</dbReference>
<dbReference type="PRINTS" id="PR00377">
    <property type="entry name" value="IMPHPHTASES"/>
</dbReference>
<dbReference type="PATRIC" id="fig|1618549.4.peg.928"/>
<dbReference type="PANTHER" id="PTHR20854:SF4">
    <property type="entry name" value="INOSITOL-1-MONOPHOSPHATASE-RELATED"/>
    <property type="match status" value="1"/>
</dbReference>
<keyword evidence="3" id="KW-0378">Hydrolase</keyword>
<proteinExistence type="predicted"/>
<evidence type="ECO:0000313" key="7">
    <source>
        <dbReference type="Proteomes" id="UP000034325"/>
    </source>
</evidence>
<dbReference type="PANTHER" id="PTHR20854">
    <property type="entry name" value="INOSITOL MONOPHOSPHATASE"/>
    <property type="match status" value="1"/>
</dbReference>
<dbReference type="SUPFAM" id="SSF56655">
    <property type="entry name" value="Carbohydrate phosphatase"/>
    <property type="match status" value="1"/>
</dbReference>
<dbReference type="Proteomes" id="UP000034325">
    <property type="component" value="Unassembled WGS sequence"/>
</dbReference>
<evidence type="ECO:0000256" key="2">
    <source>
        <dbReference type="ARBA" id="ARBA00022723"/>
    </source>
</evidence>
<dbReference type="GO" id="GO:0008934">
    <property type="term" value="F:inositol monophosphate 1-phosphatase activity"/>
    <property type="evidence" value="ECO:0007669"/>
    <property type="project" value="TreeGrafter"/>
</dbReference>
<dbReference type="GO" id="GO:0007165">
    <property type="term" value="P:signal transduction"/>
    <property type="evidence" value="ECO:0007669"/>
    <property type="project" value="TreeGrafter"/>
</dbReference>
<gene>
    <name evidence="6" type="ORF">UT23_C0011G0009</name>
</gene>
<dbReference type="GO" id="GO:0046872">
    <property type="term" value="F:metal ion binding"/>
    <property type="evidence" value="ECO:0007669"/>
    <property type="project" value="UniProtKB-KW"/>
</dbReference>
<evidence type="ECO:0000256" key="4">
    <source>
        <dbReference type="ARBA" id="ARBA00022842"/>
    </source>
</evidence>
<evidence type="ECO:0000256" key="3">
    <source>
        <dbReference type="ARBA" id="ARBA00022801"/>
    </source>
</evidence>
<evidence type="ECO:0000313" key="6">
    <source>
        <dbReference type="EMBL" id="KKQ97538.1"/>
    </source>
</evidence>
<feature type="binding site" evidence="5">
    <location>
        <position position="219"/>
    </location>
    <ligand>
        <name>Mg(2+)</name>
        <dbReference type="ChEBI" id="CHEBI:18420"/>
        <label>1</label>
        <note>catalytic</note>
    </ligand>
</feature>
<organism evidence="6 7">
    <name type="scientific">Candidatus Woesebacteria bacterium GW2011_GWA1_39_12</name>
    <dbReference type="NCBI Taxonomy" id="1618549"/>
    <lineage>
        <taxon>Bacteria</taxon>
        <taxon>Candidatus Woeseibacteriota</taxon>
    </lineage>
</organism>
<feature type="binding site" evidence="5">
    <location>
        <position position="89"/>
    </location>
    <ligand>
        <name>Mg(2+)</name>
        <dbReference type="ChEBI" id="CHEBI:18420"/>
        <label>1</label>
        <note>catalytic</note>
    </ligand>
</feature>
<comment type="caution">
    <text evidence="6">The sequence shown here is derived from an EMBL/GenBank/DDBJ whole genome shotgun (WGS) entry which is preliminary data.</text>
</comment>